<dbReference type="OrthoDB" id="7537227at2759"/>
<dbReference type="PANTHER" id="PTHR46618">
    <property type="entry name" value="ARMADILLO REPEAT-CONTAINING PROTEIN 3"/>
    <property type="match status" value="1"/>
</dbReference>
<evidence type="ECO:0000256" key="1">
    <source>
        <dbReference type="ARBA" id="ARBA00022737"/>
    </source>
</evidence>
<evidence type="ECO:0000259" key="4">
    <source>
        <dbReference type="Pfam" id="PF14381"/>
    </source>
</evidence>
<evidence type="ECO:0000313" key="5">
    <source>
        <dbReference type="EMBL" id="CAF1128657.1"/>
    </source>
</evidence>
<feature type="compositionally biased region" description="Low complexity" evidence="3">
    <location>
        <begin position="7"/>
        <end position="23"/>
    </location>
</feature>
<dbReference type="InterPro" id="IPR052441">
    <property type="entry name" value="Armadillo-Ser/Thr_Kinase"/>
</dbReference>
<feature type="compositionally biased region" description="Basic and acidic residues" evidence="3">
    <location>
        <begin position="718"/>
        <end position="734"/>
    </location>
</feature>
<dbReference type="InterPro" id="IPR011989">
    <property type="entry name" value="ARM-like"/>
</dbReference>
<proteinExistence type="predicted"/>
<dbReference type="PANTHER" id="PTHR46618:SF1">
    <property type="entry name" value="ARMADILLO REPEAT-CONTAINING PROTEIN 3"/>
    <property type="match status" value="1"/>
</dbReference>
<evidence type="ECO:0000256" key="2">
    <source>
        <dbReference type="PROSITE-ProRule" id="PRU00259"/>
    </source>
</evidence>
<evidence type="ECO:0000313" key="6">
    <source>
        <dbReference type="Proteomes" id="UP000663852"/>
    </source>
</evidence>
<accession>A0A814R5L3</accession>
<feature type="domain" description="EDR1/CTR1/ARMC3-like peptidase-like" evidence="4">
    <location>
        <begin position="774"/>
        <end position="884"/>
    </location>
</feature>
<organism evidence="5 6">
    <name type="scientific">Adineta ricciae</name>
    <name type="common">Rotifer</name>
    <dbReference type="NCBI Taxonomy" id="249248"/>
    <lineage>
        <taxon>Eukaryota</taxon>
        <taxon>Metazoa</taxon>
        <taxon>Spiralia</taxon>
        <taxon>Gnathifera</taxon>
        <taxon>Rotifera</taxon>
        <taxon>Eurotatoria</taxon>
        <taxon>Bdelloidea</taxon>
        <taxon>Adinetida</taxon>
        <taxon>Adinetidae</taxon>
        <taxon>Adineta</taxon>
    </lineage>
</organism>
<dbReference type="PROSITE" id="PS50176">
    <property type="entry name" value="ARM_REPEAT"/>
    <property type="match status" value="1"/>
</dbReference>
<reference evidence="5" key="1">
    <citation type="submission" date="2021-02" db="EMBL/GenBank/DDBJ databases">
        <authorList>
            <person name="Nowell W R."/>
        </authorList>
    </citation>
    <scope>NUCLEOTIDE SEQUENCE</scope>
</reference>
<evidence type="ECO:0000256" key="3">
    <source>
        <dbReference type="SAM" id="MobiDB-lite"/>
    </source>
</evidence>
<feature type="compositionally biased region" description="Low complexity" evidence="3">
    <location>
        <begin position="661"/>
        <end position="677"/>
    </location>
</feature>
<dbReference type="InterPro" id="IPR016024">
    <property type="entry name" value="ARM-type_fold"/>
</dbReference>
<dbReference type="AlphaFoldDB" id="A0A814R5L3"/>
<dbReference type="Pfam" id="PF14381">
    <property type="entry name" value="EDR1_CTR1_ARMC3_pept"/>
    <property type="match status" value="1"/>
</dbReference>
<gene>
    <name evidence="5" type="ORF">EDS130_LOCUS21454</name>
</gene>
<dbReference type="SUPFAM" id="SSF48371">
    <property type="entry name" value="ARM repeat"/>
    <property type="match status" value="2"/>
</dbReference>
<dbReference type="Gene3D" id="1.25.10.10">
    <property type="entry name" value="Leucine-rich Repeat Variant"/>
    <property type="match status" value="3"/>
</dbReference>
<sequence>MVKGEKTPAAAAATKGGKTPATGGKDKGKAGKAKLPEEKTVDETFEPIKIDVKGAQTAVVCLRSTEENVLIRACDALFKFADKSDANKLLLHEMGATDTLFTLTQHENPIIKRNATMVFGLLSSHPDIRQYLRKIDCIPHMITLLSPEHEALTNEYAVFWLRHMCSNFSTKTQITSQNVLQPLIRLINENDPDVKFNSLSTIDRILDDYNARSLLRELNGIEPILNNLKSDYPQITETVCNCLQKLATDPNNRTVIREIGGLDRMIDFIGLDETKDVHVHCLNALANLLEDTECLDLIQSNGGLKRLMQFVQDSALPAVQAAAAKAIGRAARKPQNRKIFSEQDAERAMICLLLSENDEVRIAACQALAVMAESMLSRETIRNNDGILTIVQMMQKDNPRLREFSTLAMSNLTQSNSNNIRELQEQGGLDILIHLLNDEKDTTKAYACVTLANCSTDPVVRANILEKGLITNLLAPLHTNYEIAQAKAAMLLSAFGIDQKARPEVLSNAAIVPRIVTLSKSNNDEVRRNACFAISVLCADQAIAMEILRNGALEILRDLNASESRKSKFTEMALQRILDSQLSAKYSYLGRLENNNITTDGFYDMGPVPEGGKFLTIEELAVQEVNDRRPILIVYAPEKNVPQFQAVPTEMPPEEDRTRARSSSNSNLARATTPSKGSDGKEKSGSTATGRTSKAGKSSTKEKEAKTTTSTTSKTKKEKTSDKRSAADDKKAAETDSSATNITDPKAGYQSTPDQDFLTYLDEIRPQVAKKPLTEQIPILARLVSDKMGGVIALDDITTFGYEVSMIQLKAEIHSNIVPIGRIRKGIYAQRAFLFKILADRLGMPCTLVRGNYNRAWNEVVLGESSAGVRYPAKTWIVDLLHEPACCNCPLICFSCHYISGFSWFNSEVKQVTKSVTTQRTTVQRRQFDTRQQNPARNFAHIERQAKGVSKAQLANRTLLQQALLQRKNNIRNSTIAQRQADSVRKQNSQTVSQNRLQERLVNQQRNRFLNQRPTQRQVNRTVKIANSRLFNSRYRPFVKNNKTNNQSLAANRQKSIIDRKKRQRSFFSKPTFILQNNKVQHQQRSNLVQKSTLAQTNAQRSLLRRKRQHAHDDTAANPFNSMVLARDAPVDGEDDNLSRKQQQQQQHNDIVSSANFHIWLLGSIS</sequence>
<dbReference type="SMART" id="SM00185">
    <property type="entry name" value="ARM"/>
    <property type="match status" value="10"/>
</dbReference>
<dbReference type="InterPro" id="IPR055164">
    <property type="entry name" value="EDR1/CTR1/ARMC3-like_pept-like"/>
</dbReference>
<feature type="region of interest" description="Disordered" evidence="3">
    <location>
        <begin position="1130"/>
        <end position="1150"/>
    </location>
</feature>
<feature type="region of interest" description="Disordered" evidence="3">
    <location>
        <begin position="644"/>
        <end position="751"/>
    </location>
</feature>
<dbReference type="EMBL" id="CAJNOJ010000108">
    <property type="protein sequence ID" value="CAF1128657.1"/>
    <property type="molecule type" value="Genomic_DNA"/>
</dbReference>
<dbReference type="Proteomes" id="UP000663852">
    <property type="component" value="Unassembled WGS sequence"/>
</dbReference>
<protein>
    <recommendedName>
        <fullName evidence="4">EDR1/CTR1/ARMC3-like peptidase-like domain-containing protein</fullName>
    </recommendedName>
</protein>
<feature type="repeat" description="ARM" evidence="2">
    <location>
        <begin position="219"/>
        <end position="261"/>
    </location>
</feature>
<feature type="region of interest" description="Disordered" evidence="3">
    <location>
        <begin position="1"/>
        <end position="34"/>
    </location>
</feature>
<feature type="compositionally biased region" description="Polar residues" evidence="3">
    <location>
        <begin position="1140"/>
        <end position="1150"/>
    </location>
</feature>
<keyword evidence="1" id="KW-0677">Repeat</keyword>
<dbReference type="Pfam" id="PF00514">
    <property type="entry name" value="Arm"/>
    <property type="match status" value="1"/>
</dbReference>
<feature type="region of interest" description="Disordered" evidence="3">
    <location>
        <begin position="1040"/>
        <end position="1063"/>
    </location>
</feature>
<dbReference type="InterPro" id="IPR000225">
    <property type="entry name" value="Armadillo"/>
</dbReference>
<feature type="compositionally biased region" description="Polar residues" evidence="3">
    <location>
        <begin position="1041"/>
        <end position="1055"/>
    </location>
</feature>
<comment type="caution">
    <text evidence="5">The sequence shown here is derived from an EMBL/GenBank/DDBJ whole genome shotgun (WGS) entry which is preliminary data.</text>
</comment>
<feature type="compositionally biased region" description="Basic and acidic residues" evidence="3">
    <location>
        <begin position="24"/>
        <end position="34"/>
    </location>
</feature>
<name>A0A814R5L3_ADIRI</name>
<feature type="compositionally biased region" description="Polar residues" evidence="3">
    <location>
        <begin position="735"/>
        <end position="751"/>
    </location>
</feature>
<feature type="region of interest" description="Disordered" evidence="3">
    <location>
        <begin position="975"/>
        <end position="996"/>
    </location>
</feature>